<evidence type="ECO:0000256" key="8">
    <source>
        <dbReference type="ARBA" id="ARBA00022839"/>
    </source>
</evidence>
<evidence type="ECO:0000256" key="11">
    <source>
        <dbReference type="ARBA" id="ARBA00023014"/>
    </source>
</evidence>
<dbReference type="SUPFAM" id="SSF52540">
    <property type="entry name" value="P-loop containing nucleoside triphosphate hydrolases"/>
    <property type="match status" value="1"/>
</dbReference>
<dbReference type="GO" id="GO:0000724">
    <property type="term" value="P:double-strand break repair via homologous recombination"/>
    <property type="evidence" value="ECO:0007669"/>
    <property type="project" value="InterPro"/>
</dbReference>
<keyword evidence="13" id="KW-0234">DNA repair</keyword>
<evidence type="ECO:0000256" key="4">
    <source>
        <dbReference type="ARBA" id="ARBA00022741"/>
    </source>
</evidence>
<keyword evidence="5" id="KW-0227">DNA damage</keyword>
<dbReference type="GO" id="GO:0005524">
    <property type="term" value="F:ATP binding"/>
    <property type="evidence" value="ECO:0007669"/>
    <property type="project" value="UniProtKB-KW"/>
</dbReference>
<keyword evidence="6 16" id="KW-0378">Hydrolase</keyword>
<evidence type="ECO:0000256" key="13">
    <source>
        <dbReference type="ARBA" id="ARBA00023204"/>
    </source>
</evidence>
<dbReference type="GO" id="GO:0004527">
    <property type="term" value="F:exonuclease activity"/>
    <property type="evidence" value="ECO:0007669"/>
    <property type="project" value="UniProtKB-KW"/>
</dbReference>
<dbReference type="NCBIfam" id="TIGR02773">
    <property type="entry name" value="addB_Gpos"/>
    <property type="match status" value="1"/>
</dbReference>
<evidence type="ECO:0000256" key="12">
    <source>
        <dbReference type="ARBA" id="ARBA00023125"/>
    </source>
</evidence>
<evidence type="ECO:0000256" key="1">
    <source>
        <dbReference type="ARBA" id="ARBA00022485"/>
    </source>
</evidence>
<dbReference type="OrthoDB" id="9758506at2"/>
<dbReference type="InterPro" id="IPR049035">
    <property type="entry name" value="ADDB_N"/>
</dbReference>
<dbReference type="InterPro" id="IPR014140">
    <property type="entry name" value="DNA_helicase_suAddB"/>
</dbReference>
<keyword evidence="4" id="KW-0547">Nucleotide-binding</keyword>
<sequence length="1136" mass="131638">MSLQLYLGSAGSGKSHQMYHNIIEESIKNPDTNYLIIVPEQFTLQTQKDMVSMHPNNGVINVDILSFMRFAYRIFDEVGGNDFPILEDTGKSMVIRRVVAEKRKELILFGSGVKKAGFINELKSLLSEFYQYNIRPDDFEEMMEISAKKPVLKAKLHDIRTIYKGFADFMNERYITAEEILLVLSKVIDQSTWLKNSVICLDGFTGFTPCQNEILAKMMKLAKKVMVTVTIDPREPLIEEKSDYGLFGLSQKTIKKLYDIALDTDTKIEEPIFVQNKKDGKVPYRFRKSPALAFLEHNLFRYPYDRYEKEQDEISIHGAKDPESEIAFVVREIKRLIREEGYRYKDIAVVTGDIERYGRLAKYYFTQANIPCFIDYKKEILGNPFVVFIRSATQIALEDYSYESVFAYLRSGLSNISQDEVDLLEDYVIAFGIRGAKRYLEPFTRNLGRKKTLDLEQLNSIRERFIEELHPLYETLKNKDNKVRDYVQALYDLGIRLNVWEKLESFNNYFKELNLPLMSKEYDQVYRIVMELYDQIVLLLGDEHISLKEFGEVLETGLAEAKVGLIPPGMDEIVIGDTERTRLKDIRALFFVGVNEGIVPKVIGSGGILSDVERELLTNNGIELAPTKRQQAFTEQFYIYLNVTKPQDKLYITFHRVNEEGKSVGPSFLISKLLSYFKKLTITTYDEETDDMDYILQDEGIRYLSEGLRNSQTSEIFNELYYYYRNDQERRRILDLLIAGAFYVNKEKGISKEAAYLLYGDKLSGSVTRLERYAGCAFAHFMSYGLSLEQRKEYKLAVPDIGNIFHNAIDEFSKMLDVSRYNWHTIPDEIREEWAIEAVKKAVDDFEGSYLRSSKRNEYLIKRIERITIRTLWALCNQIRQGVFEPAGYEMAFYHIPDEDLLLRGRIDRMDLYETEDKLYVRVIDYKTGATAFDIQSIYYGLQKQLAIYLSAAIEFLSKQYKDKEIIPAGIFYYHIDDPIVAKSDQVDEDIYKKLKMNGLVNQDKEIIGLMDNKLKGPDGTLRASVKSDIIPIETNKEGELSKRSSAASKKQIQALLNFVNKRLVEDKNQILEGDARLNPYRAGERTACDYCEYKNACGFDARLPGYSYRNLAKRSVDELKEEIWGDKDVSEEKEN</sequence>
<evidence type="ECO:0000256" key="5">
    <source>
        <dbReference type="ARBA" id="ARBA00022763"/>
    </source>
</evidence>
<name>A0A0K8J765_9FIRM</name>
<dbReference type="GO" id="GO:0004386">
    <property type="term" value="F:helicase activity"/>
    <property type="evidence" value="ECO:0007669"/>
    <property type="project" value="UniProtKB-KW"/>
</dbReference>
<keyword evidence="7 16" id="KW-0347">Helicase</keyword>
<evidence type="ECO:0000256" key="9">
    <source>
        <dbReference type="ARBA" id="ARBA00022840"/>
    </source>
</evidence>
<dbReference type="InterPro" id="IPR011604">
    <property type="entry name" value="PDDEXK-like_dom_sf"/>
</dbReference>
<evidence type="ECO:0000256" key="2">
    <source>
        <dbReference type="ARBA" id="ARBA00022722"/>
    </source>
</evidence>
<dbReference type="Pfam" id="PF12705">
    <property type="entry name" value="PDDEXK_1"/>
    <property type="match status" value="1"/>
</dbReference>
<feature type="domain" description="ATP-dependent helicase/deoxyribonuclease subunit B N-terminal" evidence="15">
    <location>
        <begin position="6"/>
        <end position="296"/>
    </location>
</feature>
<dbReference type="Gene3D" id="3.40.50.300">
    <property type="entry name" value="P-loop containing nucleotide triphosphate hydrolases"/>
    <property type="match status" value="3"/>
</dbReference>
<organism evidence="16 17">
    <name type="scientific">Herbinix luporum</name>
    <dbReference type="NCBI Taxonomy" id="1679721"/>
    <lineage>
        <taxon>Bacteria</taxon>
        <taxon>Bacillati</taxon>
        <taxon>Bacillota</taxon>
        <taxon>Clostridia</taxon>
        <taxon>Lachnospirales</taxon>
        <taxon>Lachnospiraceae</taxon>
        <taxon>Herbinix</taxon>
    </lineage>
</organism>
<evidence type="ECO:0000313" key="16">
    <source>
        <dbReference type="EMBL" id="CUH93491.1"/>
    </source>
</evidence>
<keyword evidence="12" id="KW-0238">DNA-binding</keyword>
<feature type="domain" description="PD-(D/E)XK endonuclease-like" evidence="14">
    <location>
        <begin position="766"/>
        <end position="1098"/>
    </location>
</feature>
<keyword evidence="3" id="KW-0479">Metal-binding</keyword>
<dbReference type="PANTHER" id="PTHR30591">
    <property type="entry name" value="RECBCD ENZYME SUBUNIT RECC"/>
    <property type="match status" value="1"/>
</dbReference>
<evidence type="ECO:0000256" key="6">
    <source>
        <dbReference type="ARBA" id="ARBA00022801"/>
    </source>
</evidence>
<dbReference type="InterPro" id="IPR038726">
    <property type="entry name" value="PDDEXK_AddAB-type"/>
</dbReference>
<dbReference type="PANTHER" id="PTHR30591:SF1">
    <property type="entry name" value="RECBCD ENZYME SUBUNIT RECC"/>
    <property type="match status" value="1"/>
</dbReference>
<keyword evidence="8" id="KW-0269">Exonuclease</keyword>
<keyword evidence="17" id="KW-1185">Reference proteome</keyword>
<keyword evidence="2" id="KW-0540">Nuclease</keyword>
<evidence type="ECO:0000259" key="15">
    <source>
        <dbReference type="Pfam" id="PF21445"/>
    </source>
</evidence>
<dbReference type="GO" id="GO:0003677">
    <property type="term" value="F:DNA binding"/>
    <property type="evidence" value="ECO:0007669"/>
    <property type="project" value="UniProtKB-KW"/>
</dbReference>
<keyword evidence="1" id="KW-0004">4Fe-4S</keyword>
<dbReference type="Pfam" id="PF21445">
    <property type="entry name" value="ADDB_N"/>
    <property type="match status" value="1"/>
</dbReference>
<reference evidence="17" key="1">
    <citation type="submission" date="2015-09" db="EMBL/GenBank/DDBJ databases">
        <authorList>
            <person name="Wibberg D."/>
        </authorList>
    </citation>
    <scope>NUCLEOTIDE SEQUENCE [LARGE SCALE GENOMIC DNA]</scope>
    <source>
        <strain evidence="17">SD1D</strain>
    </source>
</reference>
<dbReference type="AlphaFoldDB" id="A0A0K8J765"/>
<dbReference type="Gene3D" id="3.90.320.10">
    <property type="match status" value="1"/>
</dbReference>
<dbReference type="InterPro" id="IPR027417">
    <property type="entry name" value="P-loop_NTPase"/>
</dbReference>
<dbReference type="GO" id="GO:0046872">
    <property type="term" value="F:metal ion binding"/>
    <property type="evidence" value="ECO:0007669"/>
    <property type="project" value="UniProtKB-KW"/>
</dbReference>
<dbReference type="EC" id="3.1.-.-" evidence="16"/>
<keyword evidence="9" id="KW-0067">ATP-binding</keyword>
<keyword evidence="10" id="KW-0408">Iron</keyword>
<evidence type="ECO:0000256" key="3">
    <source>
        <dbReference type="ARBA" id="ARBA00022723"/>
    </source>
</evidence>
<dbReference type="EMBL" id="LN879430">
    <property type="protein sequence ID" value="CUH93491.1"/>
    <property type="molecule type" value="Genomic_DNA"/>
</dbReference>
<protein>
    <submittedName>
        <fullName evidence="16">ATP-dependent helicase/deoxyribonuclease subunit B</fullName>
        <ecNumber evidence="16">3.1.-.-</ecNumber>
    </submittedName>
</protein>
<keyword evidence="11" id="KW-0411">Iron-sulfur</keyword>
<evidence type="ECO:0000313" key="17">
    <source>
        <dbReference type="Proteomes" id="UP000196053"/>
    </source>
</evidence>
<gene>
    <name evidence="16" type="primary">addB</name>
    <name evidence="16" type="ORF">SD1D_1953</name>
</gene>
<dbReference type="RefSeq" id="WP_058258733.1">
    <property type="nucleotide sequence ID" value="NZ_DUPS01000019.1"/>
</dbReference>
<dbReference type="Proteomes" id="UP000196053">
    <property type="component" value="Chromosome I"/>
</dbReference>
<accession>A0A0K8J765</accession>
<evidence type="ECO:0000256" key="10">
    <source>
        <dbReference type="ARBA" id="ARBA00023004"/>
    </source>
</evidence>
<dbReference type="KEGG" id="hsd:SD1D_1953"/>
<evidence type="ECO:0000259" key="14">
    <source>
        <dbReference type="Pfam" id="PF12705"/>
    </source>
</evidence>
<dbReference type="GO" id="GO:0051539">
    <property type="term" value="F:4 iron, 4 sulfur cluster binding"/>
    <property type="evidence" value="ECO:0007669"/>
    <property type="project" value="UniProtKB-KW"/>
</dbReference>
<proteinExistence type="predicted"/>
<evidence type="ECO:0000256" key="7">
    <source>
        <dbReference type="ARBA" id="ARBA00022806"/>
    </source>
</evidence>